<evidence type="ECO:0000256" key="3">
    <source>
        <dbReference type="ARBA" id="ARBA00022723"/>
    </source>
</evidence>
<protein>
    <submittedName>
        <fullName evidence="7">Unannotated protein</fullName>
    </submittedName>
</protein>
<keyword evidence="3" id="KW-0479">Metal-binding</keyword>
<dbReference type="PRINTS" id="PR00463">
    <property type="entry name" value="EP450I"/>
</dbReference>
<evidence type="ECO:0000256" key="1">
    <source>
        <dbReference type="ARBA" id="ARBA00010617"/>
    </source>
</evidence>
<dbReference type="InterPro" id="IPR017972">
    <property type="entry name" value="Cyt_P450_CS"/>
</dbReference>
<sequence length="501" mass="56152">MERKKSERQDARTATNYAQIRRTIIGRVKHEDIQAPTDGRKGVSRPAGPSSVVFARAALSADGLLKFVTEVGKTYPQICHFRLMREHAYILTDPTFIVEVFANSGRHTMKGRALQGAKAFLGNGLLTSNGDAHLHNRRLIQPAFHRDRVAGYAQQMAALTVAHEMTWKDGMEINMSKEMSELTLLIVGRTLFNSDLSGDAREFGEALVHVTQSMNARLLMSPRVVAIDLHIRTPRRRRLLENLSRLDQTVQNMIDEHRALGDVGDVLSMLVDSSDGQDALSDEQIRDEAMTFVLAGHETTSTTLGWLWVLLAQNPQQAAWLHEELDTVLGGRSPGLEDLPNLPRTQAVLHETIRLYPAGWIQGRRLLADIEVGEWTLPRGAMVFASPWLMHRSERWWSGAEQFRPQRWITLEGAFDEDAPKVPRGVWFPFGWGNRKCIGETFATTEALLIIATMAQHWSPQLVDEQAPAPLSGVVLRTKDGIKMVLHKREPLAELKQGVGL</sequence>
<dbReference type="PANTHER" id="PTHR24291:SF50">
    <property type="entry name" value="BIFUNCTIONAL ALBAFLAVENONE MONOOXYGENASE_TERPENE SYNTHASE"/>
    <property type="match status" value="1"/>
</dbReference>
<keyword evidence="4" id="KW-0560">Oxidoreductase</keyword>
<evidence type="ECO:0000313" key="7">
    <source>
        <dbReference type="EMBL" id="CAB4897579.1"/>
    </source>
</evidence>
<dbReference type="Gene3D" id="1.10.630.10">
    <property type="entry name" value="Cytochrome P450"/>
    <property type="match status" value="1"/>
</dbReference>
<evidence type="ECO:0000313" key="8">
    <source>
        <dbReference type="EMBL" id="CAB5037305.1"/>
    </source>
</evidence>
<evidence type="ECO:0000256" key="6">
    <source>
        <dbReference type="ARBA" id="ARBA00023033"/>
    </source>
</evidence>
<proteinExistence type="inferred from homology"/>
<dbReference type="SUPFAM" id="SSF48264">
    <property type="entry name" value="Cytochrome P450"/>
    <property type="match status" value="1"/>
</dbReference>
<dbReference type="PANTHER" id="PTHR24291">
    <property type="entry name" value="CYTOCHROME P450 FAMILY 4"/>
    <property type="match status" value="1"/>
</dbReference>
<evidence type="ECO:0000256" key="5">
    <source>
        <dbReference type="ARBA" id="ARBA00023004"/>
    </source>
</evidence>
<organism evidence="7">
    <name type="scientific">freshwater metagenome</name>
    <dbReference type="NCBI Taxonomy" id="449393"/>
    <lineage>
        <taxon>unclassified sequences</taxon>
        <taxon>metagenomes</taxon>
        <taxon>ecological metagenomes</taxon>
    </lineage>
</organism>
<comment type="similarity">
    <text evidence="1">Belongs to the cytochrome P450 family.</text>
</comment>
<dbReference type="InterPro" id="IPR050196">
    <property type="entry name" value="Cytochrome_P450_Monoox"/>
</dbReference>
<dbReference type="GO" id="GO:0004497">
    <property type="term" value="F:monooxygenase activity"/>
    <property type="evidence" value="ECO:0007669"/>
    <property type="project" value="UniProtKB-KW"/>
</dbReference>
<dbReference type="Pfam" id="PF00067">
    <property type="entry name" value="p450"/>
    <property type="match status" value="1"/>
</dbReference>
<keyword evidence="6" id="KW-0503">Monooxygenase</keyword>
<dbReference type="PRINTS" id="PR00385">
    <property type="entry name" value="P450"/>
</dbReference>
<dbReference type="InterPro" id="IPR036396">
    <property type="entry name" value="Cyt_P450_sf"/>
</dbReference>
<dbReference type="InterPro" id="IPR001128">
    <property type="entry name" value="Cyt_P450"/>
</dbReference>
<evidence type="ECO:0000256" key="2">
    <source>
        <dbReference type="ARBA" id="ARBA00022617"/>
    </source>
</evidence>
<keyword evidence="2" id="KW-0349">Heme</keyword>
<dbReference type="GO" id="GO:0005506">
    <property type="term" value="F:iron ion binding"/>
    <property type="evidence" value="ECO:0007669"/>
    <property type="project" value="InterPro"/>
</dbReference>
<dbReference type="GO" id="GO:0020037">
    <property type="term" value="F:heme binding"/>
    <property type="evidence" value="ECO:0007669"/>
    <property type="project" value="InterPro"/>
</dbReference>
<dbReference type="PROSITE" id="PS00086">
    <property type="entry name" value="CYTOCHROME_P450"/>
    <property type="match status" value="1"/>
</dbReference>
<dbReference type="InterPro" id="IPR002401">
    <property type="entry name" value="Cyt_P450_E_grp-I"/>
</dbReference>
<gene>
    <name evidence="7" type="ORF">UFOPK3495_00776</name>
    <name evidence="8" type="ORF">UFOPK4237_00615</name>
</gene>
<dbReference type="EMBL" id="CAFBMC010000033">
    <property type="protein sequence ID" value="CAB4897579.1"/>
    <property type="molecule type" value="Genomic_DNA"/>
</dbReference>
<keyword evidence="5" id="KW-0408">Iron</keyword>
<accession>A0A6J7G1N6</accession>
<evidence type="ECO:0000256" key="4">
    <source>
        <dbReference type="ARBA" id="ARBA00023002"/>
    </source>
</evidence>
<dbReference type="EMBL" id="CAFBPZ010000029">
    <property type="protein sequence ID" value="CAB5037305.1"/>
    <property type="molecule type" value="Genomic_DNA"/>
</dbReference>
<name>A0A6J7G1N6_9ZZZZ</name>
<reference evidence="7" key="1">
    <citation type="submission" date="2020-05" db="EMBL/GenBank/DDBJ databases">
        <authorList>
            <person name="Chiriac C."/>
            <person name="Salcher M."/>
            <person name="Ghai R."/>
            <person name="Kavagutti S V."/>
        </authorList>
    </citation>
    <scope>NUCLEOTIDE SEQUENCE</scope>
</reference>
<dbReference type="AlphaFoldDB" id="A0A6J7G1N6"/>
<dbReference type="GO" id="GO:0016705">
    <property type="term" value="F:oxidoreductase activity, acting on paired donors, with incorporation or reduction of molecular oxygen"/>
    <property type="evidence" value="ECO:0007669"/>
    <property type="project" value="InterPro"/>
</dbReference>